<feature type="transmembrane region" description="Helical" evidence="6">
    <location>
        <begin position="12"/>
        <end position="34"/>
    </location>
</feature>
<dbReference type="AlphaFoldDB" id="A0A9D1XQD3"/>
<feature type="transmembrane region" description="Helical" evidence="6">
    <location>
        <begin position="46"/>
        <end position="68"/>
    </location>
</feature>
<evidence type="ECO:0000256" key="5">
    <source>
        <dbReference type="ARBA" id="ARBA00023136"/>
    </source>
</evidence>
<dbReference type="GO" id="GO:0005886">
    <property type="term" value="C:plasma membrane"/>
    <property type="evidence" value="ECO:0007669"/>
    <property type="project" value="UniProtKB-SubCell"/>
</dbReference>
<dbReference type="Proteomes" id="UP000823847">
    <property type="component" value="Unassembled WGS sequence"/>
</dbReference>
<feature type="transmembrane region" description="Helical" evidence="6">
    <location>
        <begin position="334"/>
        <end position="354"/>
    </location>
</feature>
<feature type="transmembrane region" description="Helical" evidence="6">
    <location>
        <begin position="133"/>
        <end position="158"/>
    </location>
</feature>
<keyword evidence="2" id="KW-1003">Cell membrane</keyword>
<dbReference type="InterPro" id="IPR050375">
    <property type="entry name" value="MFS_TsgA-like"/>
</dbReference>
<feature type="transmembrane region" description="Helical" evidence="6">
    <location>
        <begin position="299"/>
        <end position="322"/>
    </location>
</feature>
<protein>
    <submittedName>
        <fullName evidence="8">MFS transporter</fullName>
    </submittedName>
</protein>
<dbReference type="PANTHER" id="PTHR43702">
    <property type="entry name" value="L-FUCOSE-PROTON SYMPORTER"/>
    <property type="match status" value="1"/>
</dbReference>
<dbReference type="GO" id="GO:0022857">
    <property type="term" value="F:transmembrane transporter activity"/>
    <property type="evidence" value="ECO:0007669"/>
    <property type="project" value="InterPro"/>
</dbReference>
<feature type="domain" description="Major facilitator superfamily (MFS) profile" evidence="7">
    <location>
        <begin position="9"/>
        <end position="381"/>
    </location>
</feature>
<sequence>MEARRTNPAILFPILFGFFVMGFVDVVGIATNYVKRDFGLSDTVANLLPMMVFLWFALFSVPTGVWMGRHGRRRTVIVALAITAVAMLIPLFLYDFVCVLLAFALLGIGNTILQVSLNPMVAQVVNPERVTSVLTLGQFIKAVSSFLGPIIAGAAASFWGDWKWIFVVYAATTLLSLLWVRMAIPAREEGSEREASFASTVALCKDSRILMLFFGILCIVGIDVGLNTTIPKLLMERLAIPLREAGLGSSLYFAARTGGSFLGAILLARIASRPFLRGSMLVAILAFIGLLSLGDLWSMCAMIVLVGLACSNVFSILFAFALERTPERQNEISALMIMGVSGGALVTPCMGVLADGFGQVAGLLLLLVCMLYIGFISLKVR</sequence>
<evidence type="ECO:0000256" key="1">
    <source>
        <dbReference type="ARBA" id="ARBA00004429"/>
    </source>
</evidence>
<feature type="transmembrane region" description="Helical" evidence="6">
    <location>
        <begin position="275"/>
        <end position="293"/>
    </location>
</feature>
<feature type="transmembrane region" description="Helical" evidence="6">
    <location>
        <begin position="164"/>
        <end position="184"/>
    </location>
</feature>
<feature type="transmembrane region" description="Helical" evidence="6">
    <location>
        <begin position="100"/>
        <end position="121"/>
    </location>
</feature>
<reference evidence="8" key="1">
    <citation type="journal article" date="2021" name="PeerJ">
        <title>Extensive microbial diversity within the chicken gut microbiome revealed by metagenomics and culture.</title>
        <authorList>
            <person name="Gilroy R."/>
            <person name="Ravi A."/>
            <person name="Getino M."/>
            <person name="Pursley I."/>
            <person name="Horton D.L."/>
            <person name="Alikhan N.F."/>
            <person name="Baker D."/>
            <person name="Gharbi K."/>
            <person name="Hall N."/>
            <person name="Watson M."/>
            <person name="Adriaenssens E.M."/>
            <person name="Foster-Nyarko E."/>
            <person name="Jarju S."/>
            <person name="Secka A."/>
            <person name="Antonio M."/>
            <person name="Oren A."/>
            <person name="Chaudhuri R.R."/>
            <person name="La Ragione R."/>
            <person name="Hildebrand F."/>
            <person name="Pallen M.J."/>
        </authorList>
    </citation>
    <scope>NUCLEOTIDE SEQUENCE</scope>
    <source>
        <strain evidence="8">ChiHecec2B26-12326</strain>
    </source>
</reference>
<dbReference type="Pfam" id="PF07690">
    <property type="entry name" value="MFS_1"/>
    <property type="match status" value="1"/>
</dbReference>
<dbReference type="InterPro" id="IPR036259">
    <property type="entry name" value="MFS_trans_sf"/>
</dbReference>
<evidence type="ECO:0000313" key="9">
    <source>
        <dbReference type="Proteomes" id="UP000823847"/>
    </source>
</evidence>
<dbReference type="InterPro" id="IPR011701">
    <property type="entry name" value="MFS"/>
</dbReference>
<evidence type="ECO:0000256" key="3">
    <source>
        <dbReference type="ARBA" id="ARBA00022692"/>
    </source>
</evidence>
<accession>A0A9D1XQD3</accession>
<dbReference type="PANTHER" id="PTHR43702:SF3">
    <property type="entry name" value="PROTEIN TSGA"/>
    <property type="match status" value="1"/>
</dbReference>
<keyword evidence="5 6" id="KW-0472">Membrane</keyword>
<feature type="transmembrane region" description="Helical" evidence="6">
    <location>
        <begin position="75"/>
        <end position="94"/>
    </location>
</feature>
<evidence type="ECO:0000256" key="6">
    <source>
        <dbReference type="SAM" id="Phobius"/>
    </source>
</evidence>
<name>A0A9D1XQD3_9BACT</name>
<evidence type="ECO:0000259" key="7">
    <source>
        <dbReference type="PROSITE" id="PS50850"/>
    </source>
</evidence>
<feature type="transmembrane region" description="Helical" evidence="6">
    <location>
        <begin position="250"/>
        <end position="268"/>
    </location>
</feature>
<comment type="caution">
    <text evidence="8">The sequence shown here is derived from an EMBL/GenBank/DDBJ whole genome shotgun (WGS) entry which is preliminary data.</text>
</comment>
<keyword evidence="4 6" id="KW-1133">Transmembrane helix</keyword>
<dbReference type="EMBL" id="DXEN01000018">
    <property type="protein sequence ID" value="HIX85668.1"/>
    <property type="molecule type" value="Genomic_DNA"/>
</dbReference>
<evidence type="ECO:0000256" key="4">
    <source>
        <dbReference type="ARBA" id="ARBA00022989"/>
    </source>
</evidence>
<keyword evidence="3 6" id="KW-0812">Transmembrane</keyword>
<reference evidence="8" key="2">
    <citation type="submission" date="2021-04" db="EMBL/GenBank/DDBJ databases">
        <authorList>
            <person name="Gilroy R."/>
        </authorList>
    </citation>
    <scope>NUCLEOTIDE SEQUENCE</scope>
    <source>
        <strain evidence="8">ChiHecec2B26-12326</strain>
    </source>
</reference>
<dbReference type="Gene3D" id="1.20.1250.20">
    <property type="entry name" value="MFS general substrate transporter like domains"/>
    <property type="match status" value="2"/>
</dbReference>
<proteinExistence type="predicted"/>
<organism evidence="8 9">
    <name type="scientific">Candidatus Parabacteroides intestinigallinarum</name>
    <dbReference type="NCBI Taxonomy" id="2838722"/>
    <lineage>
        <taxon>Bacteria</taxon>
        <taxon>Pseudomonadati</taxon>
        <taxon>Bacteroidota</taxon>
        <taxon>Bacteroidia</taxon>
        <taxon>Bacteroidales</taxon>
        <taxon>Tannerellaceae</taxon>
        <taxon>Parabacteroides</taxon>
    </lineage>
</organism>
<evidence type="ECO:0000313" key="8">
    <source>
        <dbReference type="EMBL" id="HIX85668.1"/>
    </source>
</evidence>
<dbReference type="InterPro" id="IPR020846">
    <property type="entry name" value="MFS_dom"/>
</dbReference>
<dbReference type="PROSITE" id="PS50850">
    <property type="entry name" value="MFS"/>
    <property type="match status" value="1"/>
</dbReference>
<dbReference type="SUPFAM" id="SSF103473">
    <property type="entry name" value="MFS general substrate transporter"/>
    <property type="match status" value="1"/>
</dbReference>
<gene>
    <name evidence="8" type="ORF">H9848_03525</name>
</gene>
<evidence type="ECO:0000256" key="2">
    <source>
        <dbReference type="ARBA" id="ARBA00022475"/>
    </source>
</evidence>
<feature type="transmembrane region" description="Helical" evidence="6">
    <location>
        <begin position="209"/>
        <end position="230"/>
    </location>
</feature>
<comment type="subcellular location">
    <subcellularLocation>
        <location evidence="1">Cell inner membrane</location>
        <topology evidence="1">Multi-pass membrane protein</topology>
    </subcellularLocation>
</comment>
<feature type="transmembrane region" description="Helical" evidence="6">
    <location>
        <begin position="360"/>
        <end position="378"/>
    </location>
</feature>